<feature type="compositionally biased region" description="Basic and acidic residues" evidence="1">
    <location>
        <begin position="85"/>
        <end position="96"/>
    </location>
</feature>
<comment type="caution">
    <text evidence="2">The sequence shown here is derived from an EMBL/GenBank/DDBJ whole genome shotgun (WGS) entry which is preliminary data.</text>
</comment>
<organism evidence="2">
    <name type="scientific">marine sediment metagenome</name>
    <dbReference type="NCBI Taxonomy" id="412755"/>
    <lineage>
        <taxon>unclassified sequences</taxon>
        <taxon>metagenomes</taxon>
        <taxon>ecological metagenomes</taxon>
    </lineage>
</organism>
<evidence type="ECO:0000256" key="1">
    <source>
        <dbReference type="SAM" id="MobiDB-lite"/>
    </source>
</evidence>
<dbReference type="EMBL" id="LAZR01012014">
    <property type="protein sequence ID" value="KKM47391.1"/>
    <property type="molecule type" value="Genomic_DNA"/>
</dbReference>
<dbReference type="AlphaFoldDB" id="A0A0F9LP16"/>
<proteinExistence type="predicted"/>
<name>A0A0F9LP16_9ZZZZ</name>
<sequence>MSTSKRIKNIEEYKKMYDKMVRYQAVKEPIYKIPMVYNLENYKLDQIDNEKEEIISSIGKVKMEVKKDKTAEIEPNPQDNFTIENKNERITDKQESNIEESTSKTNAKKKSSRRDR</sequence>
<feature type="compositionally biased region" description="Basic residues" evidence="1">
    <location>
        <begin position="106"/>
        <end position="116"/>
    </location>
</feature>
<gene>
    <name evidence="2" type="ORF">LCGC14_1558770</name>
</gene>
<feature type="region of interest" description="Disordered" evidence="1">
    <location>
        <begin position="68"/>
        <end position="116"/>
    </location>
</feature>
<evidence type="ECO:0000313" key="2">
    <source>
        <dbReference type="EMBL" id="KKM47391.1"/>
    </source>
</evidence>
<reference evidence="2" key="1">
    <citation type="journal article" date="2015" name="Nature">
        <title>Complex archaea that bridge the gap between prokaryotes and eukaryotes.</title>
        <authorList>
            <person name="Spang A."/>
            <person name="Saw J.H."/>
            <person name="Jorgensen S.L."/>
            <person name="Zaremba-Niedzwiedzka K."/>
            <person name="Martijn J."/>
            <person name="Lind A.E."/>
            <person name="van Eijk R."/>
            <person name="Schleper C."/>
            <person name="Guy L."/>
            <person name="Ettema T.J."/>
        </authorList>
    </citation>
    <scope>NUCLEOTIDE SEQUENCE</scope>
</reference>
<accession>A0A0F9LP16</accession>
<protein>
    <submittedName>
        <fullName evidence="2">Uncharacterized protein</fullName>
    </submittedName>
</protein>